<dbReference type="EMBL" id="RQTK01000218">
    <property type="protein sequence ID" value="RUS84092.1"/>
    <property type="molecule type" value="Genomic_DNA"/>
</dbReference>
<keyword evidence="1" id="KW-0812">Transmembrane</keyword>
<protein>
    <submittedName>
        <fullName evidence="2">Uncharacterized protein</fullName>
    </submittedName>
</protein>
<name>A0A433TR42_ELYCH</name>
<evidence type="ECO:0000313" key="3">
    <source>
        <dbReference type="Proteomes" id="UP000271974"/>
    </source>
</evidence>
<keyword evidence="1" id="KW-1133">Transmembrane helix</keyword>
<reference evidence="2 3" key="1">
    <citation type="submission" date="2019-01" db="EMBL/GenBank/DDBJ databases">
        <title>A draft genome assembly of the solar-powered sea slug Elysia chlorotica.</title>
        <authorList>
            <person name="Cai H."/>
            <person name="Li Q."/>
            <person name="Fang X."/>
            <person name="Li J."/>
            <person name="Curtis N.E."/>
            <person name="Altenburger A."/>
            <person name="Shibata T."/>
            <person name="Feng M."/>
            <person name="Maeda T."/>
            <person name="Schwartz J.A."/>
            <person name="Shigenobu S."/>
            <person name="Lundholm N."/>
            <person name="Nishiyama T."/>
            <person name="Yang H."/>
            <person name="Hasebe M."/>
            <person name="Li S."/>
            <person name="Pierce S.K."/>
            <person name="Wang J."/>
        </authorList>
    </citation>
    <scope>NUCLEOTIDE SEQUENCE [LARGE SCALE GENOMIC DNA]</scope>
    <source>
        <strain evidence="2">EC2010</strain>
        <tissue evidence="2">Whole organism of an adult</tissue>
    </source>
</reference>
<organism evidence="2 3">
    <name type="scientific">Elysia chlorotica</name>
    <name type="common">Eastern emerald elysia</name>
    <name type="synonym">Sea slug</name>
    <dbReference type="NCBI Taxonomy" id="188477"/>
    <lineage>
        <taxon>Eukaryota</taxon>
        <taxon>Metazoa</taxon>
        <taxon>Spiralia</taxon>
        <taxon>Lophotrochozoa</taxon>
        <taxon>Mollusca</taxon>
        <taxon>Gastropoda</taxon>
        <taxon>Heterobranchia</taxon>
        <taxon>Euthyneura</taxon>
        <taxon>Panpulmonata</taxon>
        <taxon>Sacoglossa</taxon>
        <taxon>Placobranchoidea</taxon>
        <taxon>Plakobranchidae</taxon>
        <taxon>Elysia</taxon>
    </lineage>
</organism>
<feature type="transmembrane region" description="Helical" evidence="1">
    <location>
        <begin position="72"/>
        <end position="96"/>
    </location>
</feature>
<dbReference type="AlphaFoldDB" id="A0A433TR42"/>
<gene>
    <name evidence="2" type="ORF">EGW08_008131</name>
</gene>
<dbReference type="Proteomes" id="UP000271974">
    <property type="component" value="Unassembled WGS sequence"/>
</dbReference>
<proteinExistence type="predicted"/>
<sequence>MVMCPSPERQFVEIYISDMTSVDAGEYVIKADGTPTQAIRKLTTSDAVNSPFVYIEEQIPVATNPPPDPGLVLFNLVVPFCICLLILGFVYMLIILAPSRLVQFVLGKYAKGVDTPTNASTETVSAEVDPFMTPIVAVMEDAEMQSMRRTSVGTLTLIQKDVPYL</sequence>
<keyword evidence="3" id="KW-1185">Reference proteome</keyword>
<keyword evidence="1" id="KW-0472">Membrane</keyword>
<evidence type="ECO:0000256" key="1">
    <source>
        <dbReference type="SAM" id="Phobius"/>
    </source>
</evidence>
<evidence type="ECO:0000313" key="2">
    <source>
        <dbReference type="EMBL" id="RUS84092.1"/>
    </source>
</evidence>
<comment type="caution">
    <text evidence="2">The sequence shown here is derived from an EMBL/GenBank/DDBJ whole genome shotgun (WGS) entry which is preliminary data.</text>
</comment>
<accession>A0A433TR42</accession>